<dbReference type="PROSITE" id="PS51301">
    <property type="entry name" value="KILA_N"/>
    <property type="match status" value="1"/>
</dbReference>
<dbReference type="Pfam" id="PF04383">
    <property type="entry name" value="KilA-N"/>
    <property type="match status" value="1"/>
</dbReference>
<reference evidence="2 3" key="1">
    <citation type="journal article" date="2017" name="BMC Genomics">
        <title>Genomic characterization of two novel pathogenic avipoxviruses isolated from pacific shearwaters (Ardenna spp.).</title>
        <authorList>
            <person name="Sarker S."/>
            <person name="Das S."/>
            <person name="Lavers J.L."/>
            <person name="Hutton I."/>
            <person name="Helbig K."/>
            <person name="Imbery J."/>
            <person name="Upton C."/>
            <person name="Raidal S.R."/>
        </authorList>
    </citation>
    <scope>NUCLEOTIDE SEQUENCE [LARGE SCALE GENOMIC DNA]</scope>
    <source>
        <strain evidence="2 3">SWPV-1</strain>
    </source>
</reference>
<dbReference type="GO" id="GO:0003677">
    <property type="term" value="F:DNA binding"/>
    <property type="evidence" value="ECO:0007669"/>
    <property type="project" value="InterPro"/>
</dbReference>
<evidence type="ECO:0000259" key="1">
    <source>
        <dbReference type="PROSITE" id="PS51301"/>
    </source>
</evidence>
<evidence type="ECO:0000313" key="3">
    <source>
        <dbReference type="Proteomes" id="UP000315116"/>
    </source>
</evidence>
<protein>
    <submittedName>
        <fullName evidence="2">SWPV1-184</fullName>
    </submittedName>
</protein>
<dbReference type="SMART" id="SM01252">
    <property type="entry name" value="KilA-N"/>
    <property type="match status" value="1"/>
</dbReference>
<accession>A0A1V0S863</accession>
<gene>
    <name evidence="2" type="primary">SWPV1-184</name>
</gene>
<evidence type="ECO:0000313" key="2">
    <source>
        <dbReference type="EMBL" id="ARF02759.1"/>
    </source>
</evidence>
<organism evidence="2 3">
    <name type="scientific">Shearwaterpox virus</name>
    <dbReference type="NCBI Taxonomy" id="1974596"/>
    <lineage>
        <taxon>Viruses</taxon>
        <taxon>Varidnaviria</taxon>
        <taxon>Bamfordvirae</taxon>
        <taxon>Nucleocytoviricota</taxon>
        <taxon>Pokkesviricetes</taxon>
        <taxon>Chitovirales</taxon>
        <taxon>Poxviridae</taxon>
        <taxon>Chordopoxvirinae</taxon>
        <taxon>Avipoxvirus</taxon>
        <taxon>Avipoxvirus canarypox</taxon>
        <taxon>Canarypox virus</taxon>
    </lineage>
</organism>
<name>A0A1V0S863_CNPV</name>
<dbReference type="InterPro" id="IPR017880">
    <property type="entry name" value="KilA_N"/>
</dbReference>
<dbReference type="EMBL" id="KX857216">
    <property type="protein sequence ID" value="ARF02759.1"/>
    <property type="molecule type" value="Genomic_DNA"/>
</dbReference>
<dbReference type="SUPFAM" id="SSF54616">
    <property type="entry name" value="DNA-binding domain of Mlu1-box binding protein MBP1"/>
    <property type="match status" value="1"/>
</dbReference>
<sequence length="193" mass="22701">MNIITCHSYKNFDLVKYNGISLVIMKSNNYINATKLCESQQKNFKTWKRLSTSKFLIKDVKELNKNLKVSNVIIEVKDNNSDITGFYVHQDLIYSIAHWISPIFAIKVNKVINFYLYNNYEIIIKEMQNDITSITNIANDLVNDYYKTITEIIEILNKFDNYHETSNNDSICSIYTCIKENMLDDIDRTVFFI</sequence>
<proteinExistence type="predicted"/>
<dbReference type="InterPro" id="IPR036887">
    <property type="entry name" value="HTH_APSES_sf"/>
</dbReference>
<dbReference type="Proteomes" id="UP000315116">
    <property type="component" value="Segment"/>
</dbReference>
<feature type="domain" description="KilA-N" evidence="1">
    <location>
        <begin position="11"/>
        <end position="115"/>
    </location>
</feature>
<dbReference type="InterPro" id="IPR018004">
    <property type="entry name" value="KilA/APSES_HTH"/>
</dbReference>